<dbReference type="InterPro" id="IPR002347">
    <property type="entry name" value="SDR_fam"/>
</dbReference>
<keyword evidence="12" id="KW-1185">Reference proteome</keyword>
<sequence>LTIDVRQPQTISAACLALNFIDAVGNFLCPATSLSFNGFKTVLEIYIMGMFNSCKVDHGGAIVNNSATRGYTDLQVHAGSAKAANDAMTKHLAVEWGPSGVRVNTLAPGPISGTEGFCRLGKDLWMDAFSSIPPQRVGNKMELAHGDWLTSANDISMLSKSCSKCWVHLH</sequence>
<evidence type="ECO:0000256" key="8">
    <source>
        <dbReference type="ARBA" id="ARBA00048009"/>
    </source>
</evidence>
<comment type="catalytic activity">
    <reaction evidence="10">
        <text>(2E,4Z,7Z,10Z,13Z,16Z,19Z)-docosaheptaenoyl-CoA + NADPH + H(+) = (3E,7Z,10Z,13Z,16Z,19Z)-docosahexaenoyl-CoA + NADP(+)</text>
        <dbReference type="Rhea" id="RHEA:44920"/>
        <dbReference type="ChEBI" id="CHEBI:15378"/>
        <dbReference type="ChEBI" id="CHEBI:57783"/>
        <dbReference type="ChEBI" id="CHEBI:58349"/>
        <dbReference type="ChEBI" id="CHEBI:77559"/>
        <dbReference type="ChEBI" id="CHEBI:84791"/>
    </reaction>
</comment>
<name>A0A8C7DNJ1_ONCKI</name>
<dbReference type="GeneTree" id="ENSGT00940000153801"/>
<dbReference type="Gene3D" id="3.40.50.720">
    <property type="entry name" value="NAD(P)-binding Rossmann-like Domain"/>
    <property type="match status" value="1"/>
</dbReference>
<keyword evidence="2" id="KW-0560">Oxidoreductase</keyword>
<dbReference type="Proteomes" id="UP000694557">
    <property type="component" value="Unassembled WGS sequence"/>
</dbReference>
<dbReference type="Ensembl" id="ENSOKIT00005023240.1">
    <property type="protein sequence ID" value="ENSOKIP00005021868.1"/>
    <property type="gene ID" value="ENSOKIG00005009551.1"/>
</dbReference>
<dbReference type="PANTHER" id="PTHR43296">
    <property type="entry name" value="PEROXISOMAL 2,4-DIENOYL-COA REDUCTASE"/>
    <property type="match status" value="1"/>
</dbReference>
<reference evidence="11" key="2">
    <citation type="submission" date="2025-09" db="UniProtKB">
        <authorList>
            <consortium name="Ensembl"/>
        </authorList>
    </citation>
    <scope>IDENTIFICATION</scope>
</reference>
<dbReference type="GO" id="GO:0009062">
    <property type="term" value="P:fatty acid catabolic process"/>
    <property type="evidence" value="ECO:0007669"/>
    <property type="project" value="InterPro"/>
</dbReference>
<dbReference type="EC" id="1.3.1.124" evidence="5"/>
<evidence type="ECO:0000256" key="5">
    <source>
        <dbReference type="ARBA" id="ARBA00026117"/>
    </source>
</evidence>
<comment type="catalytic activity">
    <reaction evidence="8">
        <text>a (2E,4E)-dienoyl-CoA + NADPH + H(+) = a 4,5-saturated-(3E)-enoyl-CoA + NADP(+)</text>
        <dbReference type="Rhea" id="RHEA:45912"/>
        <dbReference type="ChEBI" id="CHEBI:15378"/>
        <dbReference type="ChEBI" id="CHEBI:57783"/>
        <dbReference type="ChEBI" id="CHEBI:58349"/>
        <dbReference type="ChEBI" id="CHEBI:85101"/>
        <dbReference type="ChEBI" id="CHEBI:85493"/>
        <dbReference type="EC" id="1.3.1.124"/>
    </reaction>
</comment>
<gene>
    <name evidence="11" type="primary">DECR2</name>
</gene>
<dbReference type="PRINTS" id="PR00081">
    <property type="entry name" value="GDHRDH"/>
</dbReference>
<evidence type="ECO:0000256" key="4">
    <source>
        <dbReference type="ARBA" id="ARBA00025939"/>
    </source>
</evidence>
<evidence type="ECO:0000256" key="7">
    <source>
        <dbReference type="ARBA" id="ARBA00030890"/>
    </source>
</evidence>
<evidence type="ECO:0000256" key="3">
    <source>
        <dbReference type="ARBA" id="ARBA00025787"/>
    </source>
</evidence>
<evidence type="ECO:0000256" key="6">
    <source>
        <dbReference type="ARBA" id="ARBA00026221"/>
    </source>
</evidence>
<evidence type="ECO:0000313" key="11">
    <source>
        <dbReference type="Ensembl" id="ENSOKIP00005021868.1"/>
    </source>
</evidence>
<dbReference type="InterPro" id="IPR045017">
    <property type="entry name" value="DECR2-like"/>
</dbReference>
<evidence type="ECO:0000256" key="9">
    <source>
        <dbReference type="ARBA" id="ARBA00048340"/>
    </source>
</evidence>
<dbReference type="GO" id="GO:0008670">
    <property type="term" value="F:2,4-dienoyl-CoA reductase (NADPH) activity"/>
    <property type="evidence" value="ECO:0007669"/>
    <property type="project" value="InterPro"/>
</dbReference>
<accession>A0A8C7DNJ1</accession>
<dbReference type="InterPro" id="IPR036291">
    <property type="entry name" value="NAD(P)-bd_dom_sf"/>
</dbReference>
<comment type="catalytic activity">
    <reaction evidence="9">
        <text>a (2E,4Z)-dienoyl-CoA + NADPH + H(+) = a 4,5-saturated-(3E)-enoyl-CoA + NADP(+)</text>
        <dbReference type="Rhea" id="RHEA:61892"/>
        <dbReference type="ChEBI" id="CHEBI:15378"/>
        <dbReference type="ChEBI" id="CHEBI:57783"/>
        <dbReference type="ChEBI" id="CHEBI:58349"/>
        <dbReference type="ChEBI" id="CHEBI:85099"/>
        <dbReference type="ChEBI" id="CHEBI:85493"/>
        <dbReference type="EC" id="1.3.1.124"/>
    </reaction>
</comment>
<evidence type="ECO:0000256" key="10">
    <source>
        <dbReference type="ARBA" id="ARBA00048631"/>
    </source>
</evidence>
<comment type="subunit">
    <text evidence="4">Monomer, dimer and oligomer.</text>
</comment>
<dbReference type="PANTHER" id="PTHR43296:SF2">
    <property type="entry name" value="PEROXISOMAL 2,4-DIENOYL-COA REDUCTASE [(3E)-ENOYL-COA-PRODUCING]"/>
    <property type="match status" value="1"/>
</dbReference>
<comment type="similarity">
    <text evidence="3">Belongs to the short-chain dehydrogenases/reductases (SDR) family. 2,4-dienoyl-CoA reductase subfamily.</text>
</comment>
<reference evidence="11" key="1">
    <citation type="submission" date="2025-08" db="UniProtKB">
        <authorList>
            <consortium name="Ensembl"/>
        </authorList>
    </citation>
    <scope>IDENTIFICATION</scope>
</reference>
<dbReference type="Pfam" id="PF13561">
    <property type="entry name" value="adh_short_C2"/>
    <property type="match status" value="1"/>
</dbReference>
<dbReference type="GO" id="GO:0005777">
    <property type="term" value="C:peroxisome"/>
    <property type="evidence" value="ECO:0007669"/>
    <property type="project" value="TreeGrafter"/>
</dbReference>
<dbReference type="AlphaFoldDB" id="A0A8C7DNJ1"/>
<dbReference type="SUPFAM" id="SSF51735">
    <property type="entry name" value="NAD(P)-binding Rossmann-fold domains"/>
    <property type="match status" value="1"/>
</dbReference>
<evidence type="ECO:0000313" key="12">
    <source>
        <dbReference type="Proteomes" id="UP000694557"/>
    </source>
</evidence>
<organism evidence="11 12">
    <name type="scientific">Oncorhynchus kisutch</name>
    <name type="common">Coho salmon</name>
    <name type="synonym">Salmo kisutch</name>
    <dbReference type="NCBI Taxonomy" id="8019"/>
    <lineage>
        <taxon>Eukaryota</taxon>
        <taxon>Metazoa</taxon>
        <taxon>Chordata</taxon>
        <taxon>Craniata</taxon>
        <taxon>Vertebrata</taxon>
        <taxon>Euteleostomi</taxon>
        <taxon>Actinopterygii</taxon>
        <taxon>Neopterygii</taxon>
        <taxon>Teleostei</taxon>
        <taxon>Protacanthopterygii</taxon>
        <taxon>Salmoniformes</taxon>
        <taxon>Salmonidae</taxon>
        <taxon>Salmoninae</taxon>
        <taxon>Oncorhynchus</taxon>
    </lineage>
</organism>
<evidence type="ECO:0000256" key="1">
    <source>
        <dbReference type="ARBA" id="ARBA00022857"/>
    </source>
</evidence>
<protein>
    <recommendedName>
        <fullName evidence="6">Peroxisomal 2,4-dienoyl-CoA reductase [(3E)-enoyl-CoA-producing]</fullName>
        <ecNumber evidence="5">1.3.1.124</ecNumber>
    </recommendedName>
    <alternativeName>
        <fullName evidence="7">2,4-dienoyl-CoA reductase 2</fullName>
    </alternativeName>
</protein>
<evidence type="ECO:0000256" key="2">
    <source>
        <dbReference type="ARBA" id="ARBA00023002"/>
    </source>
</evidence>
<proteinExistence type="inferred from homology"/>
<keyword evidence="1" id="KW-0521">NADP</keyword>